<protein>
    <submittedName>
        <fullName evidence="3">Uncharacterized protein</fullName>
    </submittedName>
</protein>
<feature type="transmembrane region" description="Helical" evidence="1">
    <location>
        <begin position="55"/>
        <end position="75"/>
    </location>
</feature>
<dbReference type="AlphaFoldDB" id="A0A6I8UP44"/>
<sequence length="163" mass="18397">MMDPQPYHIVVFLLLYTLMLASFLRPQMNIVIAVDSQFFSANYAAVVGLTFRLNLFMVVAALPISILTVIALAKWNEATSHPTASRSFVTFVVGLYVALLLANFAANGVVMQNILSRFQHPPLASWLMYRDLLLSFLEYLVANIQSVFTRQSVQRPELVYVLH</sequence>
<keyword evidence="1" id="KW-1133">Transmembrane helix</keyword>
<reference evidence="2" key="1">
    <citation type="submission" date="2024-06" db="UniProtKB">
        <authorList>
            <consortium name="RefSeq"/>
        </authorList>
    </citation>
    <scope>NUCLEOTIDE SEQUENCE [LARGE SCALE GENOMIC DNA]</scope>
    <source>
        <strain evidence="2">MV2-25</strain>
    </source>
</reference>
<feature type="transmembrane region" description="Helical" evidence="1">
    <location>
        <begin position="87"/>
        <end position="106"/>
    </location>
</feature>
<evidence type="ECO:0000313" key="2">
    <source>
        <dbReference type="Proteomes" id="UP000001819"/>
    </source>
</evidence>
<dbReference type="Proteomes" id="UP000001819">
    <property type="component" value="Chromosome 2"/>
</dbReference>
<evidence type="ECO:0000256" key="1">
    <source>
        <dbReference type="SAM" id="Phobius"/>
    </source>
</evidence>
<reference evidence="3" key="2">
    <citation type="submission" date="2025-08" db="UniProtKB">
        <authorList>
            <consortium name="RefSeq"/>
        </authorList>
    </citation>
    <scope>IDENTIFICATION</scope>
    <source>
        <strain evidence="3">MV-25-SWS-2005</strain>
        <tissue evidence="3">Whole body</tissue>
    </source>
</reference>
<feature type="transmembrane region" description="Helical" evidence="1">
    <location>
        <begin position="6"/>
        <end position="24"/>
    </location>
</feature>
<evidence type="ECO:0000313" key="3">
    <source>
        <dbReference type="RefSeq" id="XP_001358561.4"/>
    </source>
</evidence>
<proteinExistence type="predicted"/>
<accession>A0A6I8UP44</accession>
<dbReference type="RefSeq" id="XP_001358561.4">
    <property type="nucleotide sequence ID" value="XM_001358524.4"/>
</dbReference>
<dbReference type="KEGG" id="dpo:4801476"/>
<keyword evidence="1" id="KW-0472">Membrane</keyword>
<name>A0A6I8UP44_DROPS</name>
<dbReference type="InParanoid" id="A0A6I8UP44"/>
<organism evidence="2 3">
    <name type="scientific">Drosophila pseudoobscura pseudoobscura</name>
    <name type="common">Fruit fly</name>
    <dbReference type="NCBI Taxonomy" id="46245"/>
    <lineage>
        <taxon>Eukaryota</taxon>
        <taxon>Metazoa</taxon>
        <taxon>Ecdysozoa</taxon>
        <taxon>Arthropoda</taxon>
        <taxon>Hexapoda</taxon>
        <taxon>Insecta</taxon>
        <taxon>Pterygota</taxon>
        <taxon>Neoptera</taxon>
        <taxon>Endopterygota</taxon>
        <taxon>Diptera</taxon>
        <taxon>Brachycera</taxon>
        <taxon>Muscomorpha</taxon>
        <taxon>Ephydroidea</taxon>
        <taxon>Drosophilidae</taxon>
        <taxon>Drosophila</taxon>
        <taxon>Sophophora</taxon>
    </lineage>
</organism>
<keyword evidence="1" id="KW-0812">Transmembrane</keyword>
<keyword evidence="2" id="KW-1185">Reference proteome</keyword>
<gene>
    <name evidence="3" type="primary">LOC4801476</name>
</gene>